<feature type="compositionally biased region" description="Low complexity" evidence="1">
    <location>
        <begin position="202"/>
        <end position="221"/>
    </location>
</feature>
<gene>
    <name evidence="3" type="ORF">BU26DRAFT_531878</name>
</gene>
<dbReference type="GeneID" id="54584391"/>
<evidence type="ECO:0000313" key="3">
    <source>
        <dbReference type="EMBL" id="KAF2247069.1"/>
    </source>
</evidence>
<evidence type="ECO:0008006" key="5">
    <source>
        <dbReference type="Google" id="ProtNLM"/>
    </source>
</evidence>
<dbReference type="SUPFAM" id="SSF49503">
    <property type="entry name" value="Cupredoxins"/>
    <property type="match status" value="1"/>
</dbReference>
<dbReference type="InterPro" id="IPR008972">
    <property type="entry name" value="Cupredoxin"/>
</dbReference>
<keyword evidence="2" id="KW-0732">Signal</keyword>
<dbReference type="EMBL" id="ML987197">
    <property type="protein sequence ID" value="KAF2247069.1"/>
    <property type="molecule type" value="Genomic_DNA"/>
</dbReference>
<dbReference type="CDD" id="cd00920">
    <property type="entry name" value="Cupredoxin"/>
    <property type="match status" value="1"/>
</dbReference>
<evidence type="ECO:0000256" key="1">
    <source>
        <dbReference type="SAM" id="MobiDB-lite"/>
    </source>
</evidence>
<feature type="signal peptide" evidence="2">
    <location>
        <begin position="1"/>
        <end position="18"/>
    </location>
</feature>
<dbReference type="OrthoDB" id="2331100at2759"/>
<dbReference type="Proteomes" id="UP000800094">
    <property type="component" value="Unassembled WGS sequence"/>
</dbReference>
<dbReference type="PANTHER" id="PTHR34883:SF17">
    <property type="entry name" value="CUPREDOXIN"/>
    <property type="match status" value="1"/>
</dbReference>
<organism evidence="3 4">
    <name type="scientific">Trematosphaeria pertusa</name>
    <dbReference type="NCBI Taxonomy" id="390896"/>
    <lineage>
        <taxon>Eukaryota</taxon>
        <taxon>Fungi</taxon>
        <taxon>Dikarya</taxon>
        <taxon>Ascomycota</taxon>
        <taxon>Pezizomycotina</taxon>
        <taxon>Dothideomycetes</taxon>
        <taxon>Pleosporomycetidae</taxon>
        <taxon>Pleosporales</taxon>
        <taxon>Massarineae</taxon>
        <taxon>Trematosphaeriaceae</taxon>
        <taxon>Trematosphaeria</taxon>
    </lineage>
</organism>
<evidence type="ECO:0000256" key="2">
    <source>
        <dbReference type="SAM" id="SignalP"/>
    </source>
</evidence>
<reference evidence="3" key="1">
    <citation type="journal article" date="2020" name="Stud. Mycol.">
        <title>101 Dothideomycetes genomes: a test case for predicting lifestyles and emergence of pathogens.</title>
        <authorList>
            <person name="Haridas S."/>
            <person name="Albert R."/>
            <person name="Binder M."/>
            <person name="Bloem J."/>
            <person name="Labutti K."/>
            <person name="Salamov A."/>
            <person name="Andreopoulos B."/>
            <person name="Baker S."/>
            <person name="Barry K."/>
            <person name="Bills G."/>
            <person name="Bluhm B."/>
            <person name="Cannon C."/>
            <person name="Castanera R."/>
            <person name="Culley D."/>
            <person name="Daum C."/>
            <person name="Ezra D."/>
            <person name="Gonzalez J."/>
            <person name="Henrissat B."/>
            <person name="Kuo A."/>
            <person name="Liang C."/>
            <person name="Lipzen A."/>
            <person name="Lutzoni F."/>
            <person name="Magnuson J."/>
            <person name="Mondo S."/>
            <person name="Nolan M."/>
            <person name="Ohm R."/>
            <person name="Pangilinan J."/>
            <person name="Park H.-J."/>
            <person name="Ramirez L."/>
            <person name="Alfaro M."/>
            <person name="Sun H."/>
            <person name="Tritt A."/>
            <person name="Yoshinaga Y."/>
            <person name="Zwiers L.-H."/>
            <person name="Turgeon B."/>
            <person name="Goodwin S."/>
            <person name="Spatafora J."/>
            <person name="Crous P."/>
            <person name="Grigoriev I."/>
        </authorList>
    </citation>
    <scope>NUCLEOTIDE SEQUENCE</scope>
    <source>
        <strain evidence="3">CBS 122368</strain>
    </source>
</reference>
<sequence length="274" mass="27198">MYFSRSFIASALLGFGTATTHMGEMAMGMSTAVAASETVMTSTAMAAAASSTGMAAEGMVTTHVVNVGGANGSLTFSPDNIQASVGDLVQFQFHPKNHSVVQATFDQPCTPIQNVMPNMTTAFFSGFMPSNASVGTTANLLTYTIRVMDTKPVWFYCSQGMHCQAGMVGAINAAATGNKTVAAYKALAAAASENLSPGQVAGQGNASPSGGSGAAASSAAGTGAGGAGTGATATESSGANPAQQTTNAAPGLYDASRQSLFGLTLGGLAAFLVL</sequence>
<proteinExistence type="predicted"/>
<name>A0A6A6IA13_9PLEO</name>
<feature type="region of interest" description="Disordered" evidence="1">
    <location>
        <begin position="197"/>
        <end position="246"/>
    </location>
</feature>
<feature type="compositionally biased region" description="Low complexity" evidence="1">
    <location>
        <begin position="230"/>
        <end position="239"/>
    </location>
</feature>
<keyword evidence="4" id="KW-1185">Reference proteome</keyword>
<dbReference type="InterPro" id="IPR052953">
    <property type="entry name" value="Ser-rich/MCO-related"/>
</dbReference>
<accession>A0A6A6IA13</accession>
<protein>
    <recommendedName>
        <fullName evidence="5">Cupredoxin</fullName>
    </recommendedName>
</protein>
<dbReference type="AlphaFoldDB" id="A0A6A6IA13"/>
<feature type="chain" id="PRO_5025365059" description="Cupredoxin" evidence="2">
    <location>
        <begin position="19"/>
        <end position="274"/>
    </location>
</feature>
<evidence type="ECO:0000313" key="4">
    <source>
        <dbReference type="Proteomes" id="UP000800094"/>
    </source>
</evidence>
<dbReference type="PANTHER" id="PTHR34883">
    <property type="entry name" value="SERINE-RICH PROTEIN, PUTATIVE-RELATED-RELATED"/>
    <property type="match status" value="1"/>
</dbReference>
<dbReference type="RefSeq" id="XP_033682073.1">
    <property type="nucleotide sequence ID" value="XM_033831061.1"/>
</dbReference>
<dbReference type="Gene3D" id="2.60.40.420">
    <property type="entry name" value="Cupredoxins - blue copper proteins"/>
    <property type="match status" value="1"/>
</dbReference>